<keyword evidence="2" id="KW-1185">Reference proteome</keyword>
<proteinExistence type="predicted"/>
<sequence>MNETNIYKDFYEAQQQVNLLKNTIMSIAERLITATGIKPGEATMDSLLDAVDAKFGVCKEEEAKPE</sequence>
<dbReference type="Proteomes" id="UP001268809">
    <property type="component" value="Segment"/>
</dbReference>
<organism evidence="1 2">
    <name type="scientific">Escherichia phage pEC-M719-6WT.1</name>
    <dbReference type="NCBI Taxonomy" id="3056220"/>
    <lineage>
        <taxon>Viruses</taxon>
        <taxon>Duplodnaviria</taxon>
        <taxon>Heunggongvirae</taxon>
        <taxon>Uroviricota</taxon>
        <taxon>Caudoviricetes</taxon>
        <taxon>Andersonviridae</taxon>
        <taxon>Ounavirinae</taxon>
        <taxon>Mooglevirus</taxon>
        <taxon>Mooglevirus M7196WT1</taxon>
    </lineage>
</organism>
<evidence type="ECO:0000313" key="2">
    <source>
        <dbReference type="Proteomes" id="UP001268809"/>
    </source>
</evidence>
<accession>A0AA51U6E2</accession>
<evidence type="ECO:0000313" key="1">
    <source>
        <dbReference type="EMBL" id="WMU95639.1"/>
    </source>
</evidence>
<name>A0AA51U6E2_9CAUD</name>
<reference evidence="1 2" key="1">
    <citation type="submission" date="2023-04" db="EMBL/GenBank/DDBJ databases">
        <authorList>
            <person name="Wang C."/>
            <person name="Guo Z."/>
            <person name="Wang M."/>
            <person name="Wang X."/>
            <person name="Ji F."/>
            <person name="Zhao J."/>
            <person name="Zeng J."/>
            <person name="Zuo J."/>
        </authorList>
    </citation>
    <scope>NUCLEOTIDE SEQUENCE [LARGE SCALE GENOMIC DNA]</scope>
</reference>
<protein>
    <submittedName>
        <fullName evidence="1">Uncharacterized protein</fullName>
    </submittedName>
</protein>
<dbReference type="EMBL" id="OQ845957">
    <property type="protein sequence ID" value="WMU95639.1"/>
    <property type="molecule type" value="Genomic_DNA"/>
</dbReference>